<dbReference type="EMBL" id="HACM01001394">
    <property type="protein sequence ID" value="CRZ01836.1"/>
    <property type="molecule type" value="Transcribed_RNA"/>
</dbReference>
<proteinExistence type="predicted"/>
<organism evidence="1">
    <name type="scientific">Spongospora subterranea</name>
    <dbReference type="NCBI Taxonomy" id="70186"/>
    <lineage>
        <taxon>Eukaryota</taxon>
        <taxon>Sar</taxon>
        <taxon>Rhizaria</taxon>
        <taxon>Endomyxa</taxon>
        <taxon>Phytomyxea</taxon>
        <taxon>Plasmodiophorida</taxon>
        <taxon>Plasmodiophoridae</taxon>
        <taxon>Spongospora</taxon>
    </lineage>
</organism>
<accession>A0A0H5QKK5</accession>
<name>A0A0H5QKK5_9EUKA</name>
<protein>
    <submittedName>
        <fullName evidence="1">Uncharacterized protein</fullName>
    </submittedName>
</protein>
<reference evidence="1" key="1">
    <citation type="submission" date="2015-04" db="EMBL/GenBank/DDBJ databases">
        <title>The genome sequence of the plant pathogenic Rhizarian Plasmodiophora brassicae reveals insights in its biotrophic life cycle and the origin of chitin synthesis.</title>
        <authorList>
            <person name="Schwelm A."/>
            <person name="Fogelqvist J."/>
            <person name="Knaust A."/>
            <person name="Julke S."/>
            <person name="Lilja T."/>
            <person name="Dhandapani V."/>
            <person name="Bonilla-Rosso G."/>
            <person name="Karlsson M."/>
            <person name="Shevchenko A."/>
            <person name="Choi S.R."/>
            <person name="Kim H.G."/>
            <person name="Park J.Y."/>
            <person name="Lim Y.P."/>
            <person name="Ludwig-Muller J."/>
            <person name="Dixelius C."/>
        </authorList>
    </citation>
    <scope>NUCLEOTIDE SEQUENCE</scope>
    <source>
        <tissue evidence="1">Potato root galls</tissue>
    </source>
</reference>
<evidence type="ECO:0000313" key="1">
    <source>
        <dbReference type="EMBL" id="CRZ01836.1"/>
    </source>
</evidence>
<dbReference type="AlphaFoldDB" id="A0A0H5QKK5"/>
<sequence>SQDALPPLTLLQPSLQNFQDLNGVWGGVVCSLTTPIAFDSPGISPPTRSSCCAIRFSNRPPSNLSAVDWAVPIPVSAPHSKSSRYRDSRMGGSWREDVQLVAIHNVDELGAVDGRRRQTASGRVRSKRDRSDSYQPFWARFS</sequence>
<feature type="non-terminal residue" evidence="1">
    <location>
        <position position="1"/>
    </location>
</feature>